<sequence>MDKAVSTAKPKILLEGGGISLRGVSVPTLNQKLAEELFQQMGWNVNSRHQVREPGSYILLKLVELASRNTRYYVSFPILLYNNDPPKIIKAIEEWAKEKKCIFRVVKDPIGGQYLVSLPSIFPSAISIAAKD</sequence>
<reference evidence="1 2" key="1">
    <citation type="journal article" date="2016" name="Nat. Commun.">
        <title>Thousands of microbial genomes shed light on interconnected biogeochemical processes in an aquifer system.</title>
        <authorList>
            <person name="Anantharaman K."/>
            <person name="Brown C.T."/>
            <person name="Hug L.A."/>
            <person name="Sharon I."/>
            <person name="Castelle C.J."/>
            <person name="Probst A.J."/>
            <person name="Thomas B.C."/>
            <person name="Singh A."/>
            <person name="Wilkins M.J."/>
            <person name="Karaoz U."/>
            <person name="Brodie E.L."/>
            <person name="Williams K.H."/>
            <person name="Hubbard S.S."/>
            <person name="Banfield J.F."/>
        </authorList>
    </citation>
    <scope>NUCLEOTIDE SEQUENCE [LARGE SCALE GENOMIC DNA]</scope>
</reference>
<dbReference type="AlphaFoldDB" id="A0A1F7X029"/>
<comment type="caution">
    <text evidence="1">The sequence shown here is derived from an EMBL/GenBank/DDBJ whole genome shotgun (WGS) entry which is preliminary data.</text>
</comment>
<evidence type="ECO:0000313" key="2">
    <source>
        <dbReference type="Proteomes" id="UP000176939"/>
    </source>
</evidence>
<accession>A0A1F7X029</accession>
<protein>
    <submittedName>
        <fullName evidence="1">Uncharacterized protein</fullName>
    </submittedName>
</protein>
<dbReference type="EMBL" id="MGFQ01000046">
    <property type="protein sequence ID" value="OGM08432.1"/>
    <property type="molecule type" value="Genomic_DNA"/>
</dbReference>
<name>A0A1F7X029_9BACT</name>
<organism evidence="1 2">
    <name type="scientific">Candidatus Woesebacteria bacterium RBG_13_36_22</name>
    <dbReference type="NCBI Taxonomy" id="1802478"/>
    <lineage>
        <taxon>Bacteria</taxon>
        <taxon>Candidatus Woeseibacteriota</taxon>
    </lineage>
</organism>
<gene>
    <name evidence="1" type="ORF">A2Z67_06465</name>
</gene>
<evidence type="ECO:0000313" key="1">
    <source>
        <dbReference type="EMBL" id="OGM08432.1"/>
    </source>
</evidence>
<dbReference type="Proteomes" id="UP000176939">
    <property type="component" value="Unassembled WGS sequence"/>
</dbReference>
<proteinExistence type="predicted"/>